<dbReference type="Pfam" id="PF07963">
    <property type="entry name" value="N_methyl"/>
    <property type="match status" value="1"/>
</dbReference>
<accession>A0ABS5T7L1</accession>
<dbReference type="InterPro" id="IPR012902">
    <property type="entry name" value="N_methyl_site"/>
</dbReference>
<dbReference type="RefSeq" id="WP_214215773.1">
    <property type="nucleotide sequence ID" value="NZ_JABBFO010000016.1"/>
</dbReference>
<evidence type="ECO:0000313" key="6">
    <source>
        <dbReference type="EMBL" id="MBT0728351.1"/>
    </source>
</evidence>
<proteinExistence type="predicted"/>
<dbReference type="PANTHER" id="PTHR39583:SF3">
    <property type="entry name" value="PREPILIN PEPTIDASE-DEPENDENT PROTEIN B"/>
    <property type="match status" value="1"/>
</dbReference>
<gene>
    <name evidence="6" type="ORF">HGT73_13435</name>
</gene>
<keyword evidence="3" id="KW-0812">Transmembrane</keyword>
<evidence type="ECO:0000313" key="7">
    <source>
        <dbReference type="Proteomes" id="UP000786875"/>
    </source>
</evidence>
<dbReference type="NCBIfam" id="NF007848">
    <property type="entry name" value="PRK10557.1"/>
    <property type="match status" value="1"/>
</dbReference>
<reference evidence="6 7" key="1">
    <citation type="submission" date="2020-04" db="EMBL/GenBank/DDBJ databases">
        <title>Genome sequencing of Rosenbergiella species.</title>
        <authorList>
            <person name="Alvarez-Perez S."/>
            <person name="Lievens B."/>
        </authorList>
    </citation>
    <scope>NUCLEOTIDE SEQUENCE [LARGE SCALE GENOMIC DNA]</scope>
    <source>
        <strain evidence="6 7">CdVSA20.1</strain>
    </source>
</reference>
<evidence type="ECO:0000256" key="1">
    <source>
        <dbReference type="ARBA" id="ARBA00004167"/>
    </source>
</evidence>
<dbReference type="PANTHER" id="PTHR39583">
    <property type="entry name" value="TYPE II SECRETION SYSTEM PROTEIN J-RELATED"/>
    <property type="match status" value="1"/>
</dbReference>
<evidence type="ECO:0000256" key="3">
    <source>
        <dbReference type="ARBA" id="ARBA00022692"/>
    </source>
</evidence>
<dbReference type="InterPro" id="IPR016419">
    <property type="entry name" value="Prepilin_Pept-dep_B_prd"/>
</dbReference>
<evidence type="ECO:0000256" key="5">
    <source>
        <dbReference type="ARBA" id="ARBA00023136"/>
    </source>
</evidence>
<comment type="subcellular location">
    <subcellularLocation>
        <location evidence="1">Membrane</location>
        <topology evidence="1">Single-pass membrane protein</topology>
    </subcellularLocation>
</comment>
<name>A0ABS5T7L1_9GAMM</name>
<dbReference type="EMBL" id="JABBFO010000016">
    <property type="protein sequence ID" value="MBT0728351.1"/>
    <property type="molecule type" value="Genomic_DNA"/>
</dbReference>
<evidence type="ECO:0000256" key="2">
    <source>
        <dbReference type="ARBA" id="ARBA00022481"/>
    </source>
</evidence>
<organism evidence="6 7">
    <name type="scientific">Rosenbergiella australiborealis</name>
    <dbReference type="NCBI Taxonomy" id="1544696"/>
    <lineage>
        <taxon>Bacteria</taxon>
        <taxon>Pseudomonadati</taxon>
        <taxon>Pseudomonadota</taxon>
        <taxon>Gammaproteobacteria</taxon>
        <taxon>Enterobacterales</taxon>
        <taxon>Erwiniaceae</taxon>
        <taxon>Rosenbergiella</taxon>
    </lineage>
</organism>
<keyword evidence="5" id="KW-0472">Membrane</keyword>
<dbReference type="PIRSF" id="PIRSF004525">
    <property type="entry name" value="Pilin_peptidase-dep_B_prd"/>
    <property type="match status" value="1"/>
</dbReference>
<keyword evidence="2" id="KW-0488">Methylation</keyword>
<evidence type="ECO:0000256" key="4">
    <source>
        <dbReference type="ARBA" id="ARBA00022989"/>
    </source>
</evidence>
<protein>
    <submittedName>
        <fullName evidence="6">Prepilin peptidase-dependent protein</fullName>
    </submittedName>
</protein>
<dbReference type="NCBIfam" id="TIGR02532">
    <property type="entry name" value="IV_pilin_GFxxxE"/>
    <property type="match status" value="1"/>
</dbReference>
<keyword evidence="7" id="KW-1185">Reference proteome</keyword>
<keyword evidence="4" id="KW-1133">Transmembrane helix</keyword>
<dbReference type="Proteomes" id="UP000786875">
    <property type="component" value="Unassembled WGS sequence"/>
</dbReference>
<sequence>MRRAYSAQAGFSMIEMVIALSIGAIVLLSAARLLPQLSVQLRALEQRQLLRQEVHRLILLLEKAIRRAGFCYGDGCQGLSLEIKENGKCLLTRWDDNAKGRWNEPTHQYSDYFGYRHRGVALESARGVTQCSTGQWSRLTQPSQVEILALHIEAKTKHIVIHLTGRAGKYTLNQTHFVNREND</sequence>
<dbReference type="InterPro" id="IPR051621">
    <property type="entry name" value="T2SS_protein_J"/>
</dbReference>
<comment type="caution">
    <text evidence="6">The sequence shown here is derived from an EMBL/GenBank/DDBJ whole genome shotgun (WGS) entry which is preliminary data.</text>
</comment>